<dbReference type="EMBL" id="CP128402">
    <property type="protein sequence ID" value="WJW70324.1"/>
    <property type="molecule type" value="Genomic_DNA"/>
</dbReference>
<evidence type="ECO:0000313" key="1">
    <source>
        <dbReference type="EMBL" id="WJW70324.1"/>
    </source>
</evidence>
<accession>A0ABY9BAV6</accession>
<evidence type="ECO:0000313" key="2">
    <source>
        <dbReference type="Proteomes" id="UP001431572"/>
    </source>
</evidence>
<dbReference type="Proteomes" id="UP001431572">
    <property type="component" value="Plasmid unnamed2"/>
</dbReference>
<geneLocation type="plasmid" evidence="1 2">
    <name>unnamed2</name>
</geneLocation>
<keyword evidence="1" id="KW-0614">Plasmid</keyword>
<proteinExistence type="predicted"/>
<protein>
    <recommendedName>
        <fullName evidence="3">Cyclic nucleotide-binding domain-containing protein</fullName>
    </recommendedName>
</protein>
<keyword evidence="2" id="KW-1185">Reference proteome</keyword>
<name>A0ABY9BAV6_9CHLR</name>
<reference evidence="1" key="1">
    <citation type="journal article" date="2024" name="Nature">
        <title>Anoxygenic phototroph of the Chloroflexota uses a type I reaction centre.</title>
        <authorList>
            <person name="Tsuji J.M."/>
            <person name="Shaw N.A."/>
            <person name="Nagashima S."/>
            <person name="Venkiteswaran J.J."/>
            <person name="Schiff S.L."/>
            <person name="Watanabe T."/>
            <person name="Fukui M."/>
            <person name="Hanada S."/>
            <person name="Tank M."/>
            <person name="Neufeld J.D."/>
        </authorList>
    </citation>
    <scope>NUCLEOTIDE SEQUENCE</scope>
    <source>
        <strain evidence="1">L227-S17</strain>
    </source>
</reference>
<sequence>MGDTLFIVEEGRAGIIAVTATKFFPIEVTTFASFLTRPRGFTSILFYLLLFVREALFSEFNILLPLLLELLVFEVDGISLVGQTKAGIGEVTYTPHHSQVRCR</sequence>
<dbReference type="RefSeq" id="WP_341472193.1">
    <property type="nucleotide sequence ID" value="NZ_CP128402.1"/>
</dbReference>
<evidence type="ECO:0008006" key="3">
    <source>
        <dbReference type="Google" id="ProtNLM"/>
    </source>
</evidence>
<gene>
    <name evidence="1" type="ORF">OZ401_005055</name>
</gene>
<organism evidence="1 2">
    <name type="scientific">Candidatus Chlorohelix allophototropha</name>
    <dbReference type="NCBI Taxonomy" id="3003348"/>
    <lineage>
        <taxon>Bacteria</taxon>
        <taxon>Bacillati</taxon>
        <taxon>Chloroflexota</taxon>
        <taxon>Chloroflexia</taxon>
        <taxon>Candidatus Chloroheliales</taxon>
        <taxon>Candidatus Chloroheliaceae</taxon>
        <taxon>Candidatus Chlorohelix</taxon>
    </lineage>
</organism>